<proteinExistence type="predicted"/>
<name>A0ABW7FZ26_9BURK</name>
<sequence length="306" mass="34132">MRPKPPNSHRRCEPSGAQAELLIVGCGDVGQRVLDLLPARWRVRVLSRSARTDLQREGLVVCRGDLDQPESLKRLAGLARRVLHLAPPPSQGQHDTRTRALLQTLSRAQRPVQLVYVSTTGVYGHAHGALLDETAAPAPTTARALRRVDAEQQVREWGRRHGVCVSVLRLPGIYAWDREGGHPRERLLRGTPVLCEADDVYTNHIHADDAARACARALWHGAPQRAYNVCDDTRLKMGDYFDLAADLCQLPRPPRISRSQAQETLGAMQLSFMSESRCLSNTRLKEELRLRLRYPTVAQGLLPPQG</sequence>
<dbReference type="Proteomes" id="UP001606099">
    <property type="component" value="Unassembled WGS sequence"/>
</dbReference>
<dbReference type="PANTHER" id="PTHR48079:SF6">
    <property type="entry name" value="NAD(P)-BINDING DOMAIN-CONTAINING PROTEIN-RELATED"/>
    <property type="match status" value="1"/>
</dbReference>
<dbReference type="InterPro" id="IPR036291">
    <property type="entry name" value="NAD(P)-bd_dom_sf"/>
</dbReference>
<dbReference type="Pfam" id="PF01370">
    <property type="entry name" value="Epimerase"/>
    <property type="match status" value="1"/>
</dbReference>
<dbReference type="EMBL" id="JBIGHZ010000006">
    <property type="protein sequence ID" value="MFG6449558.1"/>
    <property type="molecule type" value="Genomic_DNA"/>
</dbReference>
<reference evidence="2 3" key="1">
    <citation type="submission" date="2024-08" db="EMBL/GenBank/DDBJ databases">
        <authorList>
            <person name="Lu H."/>
        </authorList>
    </citation>
    <scope>NUCLEOTIDE SEQUENCE [LARGE SCALE GENOMIC DNA]</scope>
    <source>
        <strain evidence="2 3">BYS180W</strain>
    </source>
</reference>
<organism evidence="2 3">
    <name type="scientific">Roseateles rivi</name>
    <dbReference type="NCBI Taxonomy" id="3299028"/>
    <lineage>
        <taxon>Bacteria</taxon>
        <taxon>Pseudomonadati</taxon>
        <taxon>Pseudomonadota</taxon>
        <taxon>Betaproteobacteria</taxon>
        <taxon>Burkholderiales</taxon>
        <taxon>Sphaerotilaceae</taxon>
        <taxon>Roseateles</taxon>
    </lineage>
</organism>
<keyword evidence="3" id="KW-1185">Reference proteome</keyword>
<gene>
    <name evidence="2" type="ORF">ACG0Z6_15130</name>
</gene>
<dbReference type="InterPro" id="IPR051783">
    <property type="entry name" value="NAD(P)-dependent_oxidoreduct"/>
</dbReference>
<evidence type="ECO:0000313" key="3">
    <source>
        <dbReference type="Proteomes" id="UP001606099"/>
    </source>
</evidence>
<accession>A0ABW7FZ26</accession>
<dbReference type="RefSeq" id="WP_394462898.1">
    <property type="nucleotide sequence ID" value="NZ_JBIGHZ010000006.1"/>
</dbReference>
<dbReference type="SUPFAM" id="SSF51735">
    <property type="entry name" value="NAD(P)-binding Rossmann-fold domains"/>
    <property type="match status" value="1"/>
</dbReference>
<dbReference type="InterPro" id="IPR001509">
    <property type="entry name" value="Epimerase_deHydtase"/>
</dbReference>
<dbReference type="Gene3D" id="3.40.50.720">
    <property type="entry name" value="NAD(P)-binding Rossmann-like Domain"/>
    <property type="match status" value="1"/>
</dbReference>
<evidence type="ECO:0000313" key="2">
    <source>
        <dbReference type="EMBL" id="MFG6449558.1"/>
    </source>
</evidence>
<comment type="caution">
    <text evidence="2">The sequence shown here is derived from an EMBL/GenBank/DDBJ whole genome shotgun (WGS) entry which is preliminary data.</text>
</comment>
<evidence type="ECO:0000259" key="1">
    <source>
        <dbReference type="Pfam" id="PF01370"/>
    </source>
</evidence>
<feature type="domain" description="NAD-dependent epimerase/dehydratase" evidence="1">
    <location>
        <begin position="22"/>
        <end position="230"/>
    </location>
</feature>
<dbReference type="PANTHER" id="PTHR48079">
    <property type="entry name" value="PROTEIN YEEZ"/>
    <property type="match status" value="1"/>
</dbReference>
<protein>
    <submittedName>
        <fullName evidence="2">NAD-dependent epimerase/dehydratase family protein</fullName>
    </submittedName>
</protein>